<dbReference type="RefSeq" id="WP_215338950.1">
    <property type="nucleotide sequence ID" value="NZ_JAGSGD010000001.1"/>
</dbReference>
<dbReference type="InterPro" id="IPR019819">
    <property type="entry name" value="Carboxylesterase_B_CS"/>
</dbReference>
<dbReference type="InterPro" id="IPR002168">
    <property type="entry name" value="Lipase_GDXG_HIS_AS"/>
</dbReference>
<accession>A0A941HVB2</accession>
<dbReference type="PROSITE" id="PS01173">
    <property type="entry name" value="LIPASE_GDXG_HIS"/>
    <property type="match status" value="1"/>
</dbReference>
<dbReference type="GO" id="GO:0016787">
    <property type="term" value="F:hydrolase activity"/>
    <property type="evidence" value="ECO:0007669"/>
    <property type="project" value="UniProtKB-KW"/>
</dbReference>
<keyword evidence="3 4" id="KW-0378">Hydrolase</keyword>
<comment type="caution">
    <text evidence="7">The sequence shown here is derived from an EMBL/GenBank/DDBJ whole genome shotgun (WGS) entry which is preliminary data.</text>
</comment>
<evidence type="ECO:0000256" key="3">
    <source>
        <dbReference type="ARBA" id="ARBA00022801"/>
    </source>
</evidence>
<dbReference type="InterPro" id="IPR002018">
    <property type="entry name" value="CarbesteraseB"/>
</dbReference>
<name>A0A941HVB2_9CAUL</name>
<dbReference type="Proteomes" id="UP000622580">
    <property type="component" value="Unassembled WGS sequence"/>
</dbReference>
<keyword evidence="8" id="KW-1185">Reference proteome</keyword>
<gene>
    <name evidence="7" type="ORF">JKL49_05895</name>
</gene>
<evidence type="ECO:0000256" key="4">
    <source>
        <dbReference type="RuleBase" id="RU361235"/>
    </source>
</evidence>
<dbReference type="PROSITE" id="PS00122">
    <property type="entry name" value="CARBOXYLESTERASE_B_1"/>
    <property type="match status" value="1"/>
</dbReference>
<feature type="region of interest" description="Disordered" evidence="5">
    <location>
        <begin position="42"/>
        <end position="98"/>
    </location>
</feature>
<proteinExistence type="inferred from homology"/>
<evidence type="ECO:0000256" key="1">
    <source>
        <dbReference type="ARBA" id="ARBA00005964"/>
    </source>
</evidence>
<dbReference type="InterPro" id="IPR019826">
    <property type="entry name" value="Carboxylesterase_B_AS"/>
</dbReference>
<comment type="similarity">
    <text evidence="2">Belongs to the 'GDXG' lipolytic enzyme family.</text>
</comment>
<protein>
    <recommendedName>
        <fullName evidence="4">Carboxylic ester hydrolase</fullName>
        <ecNumber evidence="4">3.1.1.-</ecNumber>
    </recommendedName>
</protein>
<evidence type="ECO:0000259" key="6">
    <source>
        <dbReference type="Pfam" id="PF00135"/>
    </source>
</evidence>
<evidence type="ECO:0000313" key="7">
    <source>
        <dbReference type="EMBL" id="MBR7618916.1"/>
    </source>
</evidence>
<reference evidence="7" key="1">
    <citation type="submission" date="2021-04" db="EMBL/GenBank/DDBJ databases">
        <title>Draft genome assembly of strain Phenylobacterium sp. 20VBR1 using MiniION and Illumina platforms.</title>
        <authorList>
            <person name="Thomas F.A."/>
            <person name="Krishnan K.P."/>
            <person name="Sinha R.K."/>
        </authorList>
    </citation>
    <scope>NUCLEOTIDE SEQUENCE</scope>
    <source>
        <strain evidence="7">20VBR1</strain>
    </source>
</reference>
<evidence type="ECO:0000256" key="2">
    <source>
        <dbReference type="ARBA" id="ARBA00010515"/>
    </source>
</evidence>
<evidence type="ECO:0000313" key="8">
    <source>
        <dbReference type="Proteomes" id="UP000622580"/>
    </source>
</evidence>
<dbReference type="SUPFAM" id="SSF53474">
    <property type="entry name" value="alpha/beta-Hydrolases"/>
    <property type="match status" value="1"/>
</dbReference>
<dbReference type="Gene3D" id="3.40.50.1820">
    <property type="entry name" value="alpha/beta hydrolase"/>
    <property type="match status" value="1"/>
</dbReference>
<dbReference type="InterPro" id="IPR050309">
    <property type="entry name" value="Type-B_Carboxylest/Lipase"/>
</dbReference>
<dbReference type="EMBL" id="JAGSGD010000001">
    <property type="protein sequence ID" value="MBR7618916.1"/>
    <property type="molecule type" value="Genomic_DNA"/>
</dbReference>
<dbReference type="AlphaFoldDB" id="A0A941HVB2"/>
<comment type="similarity">
    <text evidence="1 4">Belongs to the type-B carboxylesterase/lipase family.</text>
</comment>
<dbReference type="InterPro" id="IPR029058">
    <property type="entry name" value="AB_hydrolase_fold"/>
</dbReference>
<dbReference type="PROSITE" id="PS00941">
    <property type="entry name" value="CARBOXYLESTERASE_B_2"/>
    <property type="match status" value="1"/>
</dbReference>
<evidence type="ECO:0000256" key="5">
    <source>
        <dbReference type="SAM" id="MobiDB-lite"/>
    </source>
</evidence>
<feature type="domain" description="Carboxylesterase type B" evidence="6">
    <location>
        <begin position="13"/>
        <end position="499"/>
    </location>
</feature>
<organism evidence="7 8">
    <name type="scientific">Phenylobacterium glaciei</name>
    <dbReference type="NCBI Taxonomy" id="2803784"/>
    <lineage>
        <taxon>Bacteria</taxon>
        <taxon>Pseudomonadati</taxon>
        <taxon>Pseudomonadota</taxon>
        <taxon>Alphaproteobacteria</taxon>
        <taxon>Caulobacterales</taxon>
        <taxon>Caulobacteraceae</taxon>
        <taxon>Phenylobacterium</taxon>
    </lineage>
</organism>
<dbReference type="Pfam" id="PF00135">
    <property type="entry name" value="COesterase"/>
    <property type="match status" value="1"/>
</dbReference>
<sequence>MADDMAPAPLTRTSVVKTSNGPVRGYVEGVLQVFKGLRYGAPPTGEHRFKPPQPPAPWTETAEATSYGAPAIQSGMAPGERGSSAGDPPAPDEPGSSEDCLFINVWTPGLDQAKRPVMVWLHGGGFANGSGGAAMYDGGALARKGDVVTVTVNHRLNVFGYLHLGDAFGPDYAQSGIAGMLDIVQVLEWVRDNIETFGGDPSNVTIFGESGGGWKVSLLLAMPGAKGLFHKAIIQSGPGLRGATKADAAKIAQSYLDVLGVKDAAGVAALDTETLSRASVKVGDRMRGFTPVVDGAALPRDPFVPDAPAISADVPVLIGTNKDESTLFMIGDPKFGELTEEDLAKRSKAAAGDKAQALVAELRMVHPDYSPTYLTSAVQTATGMWLGSITIAERKAAQGAAPAYVYMLTWETPVSRGRLKCPHALEIPLVFDNVEKARNFVGRGDEPQTVADQMSSAWLAFAHTGDPNAEGLPAWAPYDTTTRATMLFNVESRVENDLNAGVRKVLQG</sequence>
<dbReference type="PANTHER" id="PTHR11559">
    <property type="entry name" value="CARBOXYLESTERASE"/>
    <property type="match status" value="1"/>
</dbReference>
<dbReference type="EC" id="3.1.1.-" evidence="4"/>